<dbReference type="AlphaFoldDB" id="A0A1R4H283"/>
<evidence type="ECO:0000313" key="3">
    <source>
        <dbReference type="Proteomes" id="UP000195667"/>
    </source>
</evidence>
<reference evidence="3" key="1">
    <citation type="submission" date="2017-02" db="EMBL/GenBank/DDBJ databases">
        <authorList>
            <person name="Daims H."/>
        </authorList>
    </citation>
    <scope>NUCLEOTIDE SEQUENCE [LARGE SCALE GENOMIC DNA]</scope>
</reference>
<evidence type="ECO:0000256" key="1">
    <source>
        <dbReference type="SAM" id="SignalP"/>
    </source>
</evidence>
<name>A0A1R4H283_9GAMM</name>
<evidence type="ECO:0008006" key="4">
    <source>
        <dbReference type="Google" id="ProtNLM"/>
    </source>
</evidence>
<feature type="chain" id="PRO_5013068567" description="Lipoprotein" evidence="1">
    <location>
        <begin position="23"/>
        <end position="108"/>
    </location>
</feature>
<protein>
    <recommendedName>
        <fullName evidence="4">Lipoprotein</fullName>
    </recommendedName>
</protein>
<dbReference type="PROSITE" id="PS51257">
    <property type="entry name" value="PROKAR_LIPOPROTEIN"/>
    <property type="match status" value="1"/>
</dbReference>
<feature type="signal peptide" evidence="1">
    <location>
        <begin position="1"/>
        <end position="22"/>
    </location>
</feature>
<accession>A0A1R4H283</accession>
<sequence length="108" mass="12005">MKKLTSSLFLIGGLVLSGCASQTNWTPTVDGANDPNAYNINQDMAECKQLASQSSGGTGKKAAIGAGVGGGGRGCWWCDSGCFYWQPRRRRCYWRSSRWFWRRNPTRF</sequence>
<evidence type="ECO:0000313" key="2">
    <source>
        <dbReference type="EMBL" id="SJM90338.1"/>
    </source>
</evidence>
<dbReference type="EMBL" id="FUKI01000048">
    <property type="protein sequence ID" value="SJM90338.1"/>
    <property type="molecule type" value="Genomic_DNA"/>
</dbReference>
<dbReference type="Proteomes" id="UP000195667">
    <property type="component" value="Unassembled WGS sequence"/>
</dbReference>
<keyword evidence="1" id="KW-0732">Signal</keyword>
<proteinExistence type="predicted"/>
<gene>
    <name evidence="2" type="ORF">CRENPOLYSF1_1410002</name>
</gene>
<organism evidence="2 3">
    <name type="scientific">Crenothrix polyspora</name>
    <dbReference type="NCBI Taxonomy" id="360316"/>
    <lineage>
        <taxon>Bacteria</taxon>
        <taxon>Pseudomonadati</taxon>
        <taxon>Pseudomonadota</taxon>
        <taxon>Gammaproteobacteria</taxon>
        <taxon>Methylococcales</taxon>
        <taxon>Crenotrichaceae</taxon>
        <taxon>Crenothrix</taxon>
    </lineage>
</organism>
<keyword evidence="3" id="KW-1185">Reference proteome</keyword>